<dbReference type="PANTHER" id="PTHR32208:SF21">
    <property type="entry name" value="LOW QUALITY PROTEIN: ALDEHYDE OXIDASE GLOX-LIKE"/>
    <property type="match status" value="1"/>
</dbReference>
<evidence type="ECO:0000256" key="1">
    <source>
        <dbReference type="ARBA" id="ARBA00022729"/>
    </source>
</evidence>
<keyword evidence="6" id="KW-1185">Reference proteome</keyword>
<name>A0A238F1J9_9BASI</name>
<dbReference type="AlphaFoldDB" id="A0A238F1J9"/>
<reference evidence="6" key="1">
    <citation type="submission" date="2016-09" db="EMBL/GenBank/DDBJ databases">
        <authorList>
            <person name="Jeantristanb JTB J.-T."/>
            <person name="Ricardo R."/>
        </authorList>
    </citation>
    <scope>NUCLEOTIDE SEQUENCE [LARGE SCALE GENOMIC DNA]</scope>
</reference>
<proteinExistence type="predicted"/>
<feature type="domain" description="Galactose oxidase-like Early set" evidence="4">
    <location>
        <begin position="508"/>
        <end position="606"/>
    </location>
</feature>
<dbReference type="InterPro" id="IPR011043">
    <property type="entry name" value="Gal_Oxase/kelch_b-propeller"/>
</dbReference>
<gene>
    <name evidence="5" type="ORF">BQ2448_5563</name>
</gene>
<dbReference type="InterPro" id="IPR015202">
    <property type="entry name" value="GO-like_E_set"/>
</dbReference>
<feature type="domain" description="Glyoxal oxidase N-terminal" evidence="3">
    <location>
        <begin position="110"/>
        <end position="503"/>
    </location>
</feature>
<dbReference type="Gene3D" id="2.60.40.10">
    <property type="entry name" value="Immunoglobulins"/>
    <property type="match status" value="1"/>
</dbReference>
<keyword evidence="1 2" id="KW-0732">Signal</keyword>
<dbReference type="InterPro" id="IPR009880">
    <property type="entry name" value="Glyoxal_oxidase_N"/>
</dbReference>
<dbReference type="Gene3D" id="2.130.10.80">
    <property type="entry name" value="Galactose oxidase/kelch, beta-propeller"/>
    <property type="match status" value="1"/>
</dbReference>
<dbReference type="CDD" id="cd02851">
    <property type="entry name" value="E_set_GO_C"/>
    <property type="match status" value="1"/>
</dbReference>
<dbReference type="InterPro" id="IPR014756">
    <property type="entry name" value="Ig_E-set"/>
</dbReference>
<evidence type="ECO:0000259" key="3">
    <source>
        <dbReference type="Pfam" id="PF07250"/>
    </source>
</evidence>
<evidence type="ECO:0000256" key="2">
    <source>
        <dbReference type="SAM" id="SignalP"/>
    </source>
</evidence>
<evidence type="ECO:0000313" key="5">
    <source>
        <dbReference type="EMBL" id="SCV66917.1"/>
    </source>
</evidence>
<dbReference type="Pfam" id="PF09118">
    <property type="entry name" value="GO-like_E_set"/>
    <property type="match status" value="1"/>
</dbReference>
<feature type="signal peptide" evidence="2">
    <location>
        <begin position="1"/>
        <end position="30"/>
    </location>
</feature>
<sequence>MIFPTRGQAHTSSVVCFLTLVLLVVVAVHGSPIGVDPKLFKSANLSQSFESMPNNISEGLGSFAVANRPNGSHPIQSAFHIEAHKLGIGASELQRLLDKSRLKTSGDYVACYDKAENNVAQVAPGKSAWGQVYTFSTGASRNLNLLTNSFCAGGSAISNGVIVSVGGNPSEKSNRWAWDGLTAIRLYGSTDACRSNPKQCDVYEAPSLKMRSKRWYASTTRLQDGSILISGGSISGAYTNRPKIDNPTQEFWPPKNGGAPIYSQFLRDALKTNLFPFTALLARTGHVFMAANSHAMIYDWVNNVEHRLPDIPNGVKINYPATAATTLLPMTVANDFATEVLFCGGSAQDVDHPWKLSAKTSMASTQCARLVVDGTRALGGWKVEEMPEPRLMANAVLIPDGKVILINGAQAGVAGYGQHLGDHLGDSNAGIPNYRPTLYNPAAVSGSRFFTNLASSRIARMYHSSVLLLPSGIIVAAGSNPNQDVSIGPYPTELRLDFFWPSYAFSPRPDLGMIPTHINYGVHHDLTFTRKAGASSTIRVVLIDTGFSTHGLQMNQRLLELRVSGSPEVGSLSFIGPQDTTYYPPGPGRLWILENDIPSMGKRVMVGSGAPPPGYPFGAGEFTG</sequence>
<dbReference type="SUPFAM" id="SSF50965">
    <property type="entry name" value="Galactose oxidase, central domain"/>
    <property type="match status" value="1"/>
</dbReference>
<dbReference type="SUPFAM" id="SSF81296">
    <property type="entry name" value="E set domains"/>
    <property type="match status" value="1"/>
</dbReference>
<dbReference type="InterPro" id="IPR037293">
    <property type="entry name" value="Gal_Oxidase_central_sf"/>
</dbReference>
<dbReference type="Proteomes" id="UP000198372">
    <property type="component" value="Unassembled WGS sequence"/>
</dbReference>
<evidence type="ECO:0000259" key="4">
    <source>
        <dbReference type="Pfam" id="PF09118"/>
    </source>
</evidence>
<feature type="chain" id="PRO_5012986160" evidence="2">
    <location>
        <begin position="31"/>
        <end position="624"/>
    </location>
</feature>
<evidence type="ECO:0000313" key="6">
    <source>
        <dbReference type="Proteomes" id="UP000198372"/>
    </source>
</evidence>
<protein>
    <submittedName>
        <fullName evidence="5">BQ2448_5563 protein</fullName>
    </submittedName>
</protein>
<dbReference type="PANTHER" id="PTHR32208">
    <property type="entry name" value="SECRETED PROTEIN-RELATED"/>
    <property type="match status" value="1"/>
</dbReference>
<dbReference type="InterPro" id="IPR013783">
    <property type="entry name" value="Ig-like_fold"/>
</dbReference>
<dbReference type="OrthoDB" id="2019572at2759"/>
<accession>A0A238F1J9</accession>
<dbReference type="Pfam" id="PF07250">
    <property type="entry name" value="Glyoxal_oxid_N"/>
    <property type="match status" value="1"/>
</dbReference>
<organism evidence="5 6">
    <name type="scientific">Microbotryum intermedium</name>
    <dbReference type="NCBI Taxonomy" id="269621"/>
    <lineage>
        <taxon>Eukaryota</taxon>
        <taxon>Fungi</taxon>
        <taxon>Dikarya</taxon>
        <taxon>Basidiomycota</taxon>
        <taxon>Pucciniomycotina</taxon>
        <taxon>Microbotryomycetes</taxon>
        <taxon>Microbotryales</taxon>
        <taxon>Microbotryaceae</taxon>
        <taxon>Microbotryum</taxon>
    </lineage>
</organism>
<dbReference type="EMBL" id="FMSP01000001">
    <property type="protein sequence ID" value="SCV66917.1"/>
    <property type="molecule type" value="Genomic_DNA"/>
</dbReference>
<dbReference type="STRING" id="269621.A0A238F1J9"/>